<dbReference type="InterPro" id="IPR011701">
    <property type="entry name" value="MFS"/>
</dbReference>
<feature type="transmembrane region" description="Helical" evidence="6">
    <location>
        <begin position="480"/>
        <end position="499"/>
    </location>
</feature>
<sequence>MSKFDEKGASVEVQDASDLEGSSFEEYSYNHIFRDPAVAEHYRGVYEKCEYECRHLFDPEYTWTKEEEKKVVWKLEWRVTLWAFIMFTSLNFDRFNLSQALSTSFLKDLHMNTNQLNIGNTLNLVFFLISELPSQLISKKIGADVWIPTQIVLWSVVSITQSSITTPAGFYVTRCLLGALQGGFICEVGLWMSYFYTTSEFPLRLSIFYMSNSFTIVISSLLAFALLKIKTEAISQSWRWLFIVEGLLTLVIGLASFFLMPASAAQTKAWYRPNGWFTDHEEKIVVNRVLRDDPSKGDMHNREPVHANELLKTILDYDHLPVYLIRFLIDMGTHPIATYLQIVLRGIGFTTFETNALTIPYSIITIICIFSIGYFSEKVNSRALTLAIVPTWVLSCLIPLRFWPNAQKDKWGTFALLTVLLGHPTDNPLTNSWVSANSNSVRSRAVSTAIVNMFSQAGTIVGANIYREDDRPLYHRGNSALIGINFAALAVTIISRFYYKWRNSQKERAWNELDIKQQEEYLSGTTDEGNKRLDFKFTY</sequence>
<evidence type="ECO:0000256" key="4">
    <source>
        <dbReference type="ARBA" id="ARBA00022989"/>
    </source>
</evidence>
<evidence type="ECO:0000256" key="3">
    <source>
        <dbReference type="ARBA" id="ARBA00022692"/>
    </source>
</evidence>
<dbReference type="AlphaFoldDB" id="A0A1E4SET3"/>
<dbReference type="OrthoDB" id="1935484at2759"/>
<keyword evidence="4 6" id="KW-1133">Transmembrane helix</keyword>
<dbReference type="PANTHER" id="PTHR43791">
    <property type="entry name" value="PERMEASE-RELATED"/>
    <property type="match status" value="1"/>
</dbReference>
<organism evidence="7 8">
    <name type="scientific">Suhomyces tanzawaensis NRRL Y-17324</name>
    <dbReference type="NCBI Taxonomy" id="984487"/>
    <lineage>
        <taxon>Eukaryota</taxon>
        <taxon>Fungi</taxon>
        <taxon>Dikarya</taxon>
        <taxon>Ascomycota</taxon>
        <taxon>Saccharomycotina</taxon>
        <taxon>Pichiomycetes</taxon>
        <taxon>Debaryomycetaceae</taxon>
        <taxon>Suhomyces</taxon>
    </lineage>
</organism>
<dbReference type="FunFam" id="1.20.1250.20:FF:000106">
    <property type="entry name" value="MFS transporter, putative"/>
    <property type="match status" value="1"/>
</dbReference>
<dbReference type="EMBL" id="KV453914">
    <property type="protein sequence ID" value="ODV77902.1"/>
    <property type="molecule type" value="Genomic_DNA"/>
</dbReference>
<dbReference type="STRING" id="984487.A0A1E4SET3"/>
<dbReference type="RefSeq" id="XP_020063024.1">
    <property type="nucleotide sequence ID" value="XM_020206905.1"/>
</dbReference>
<evidence type="ECO:0000256" key="2">
    <source>
        <dbReference type="ARBA" id="ARBA00022448"/>
    </source>
</evidence>
<dbReference type="GO" id="GO:0022857">
    <property type="term" value="F:transmembrane transporter activity"/>
    <property type="evidence" value="ECO:0007669"/>
    <property type="project" value="InterPro"/>
</dbReference>
<reference evidence="8" key="1">
    <citation type="submission" date="2016-05" db="EMBL/GenBank/DDBJ databases">
        <title>Comparative genomics of biotechnologically important yeasts.</title>
        <authorList>
            <consortium name="DOE Joint Genome Institute"/>
            <person name="Riley R."/>
            <person name="Haridas S."/>
            <person name="Wolfe K.H."/>
            <person name="Lopes M.R."/>
            <person name="Hittinger C.T."/>
            <person name="Goker M."/>
            <person name="Salamov A."/>
            <person name="Wisecaver J."/>
            <person name="Long T.M."/>
            <person name="Aerts A.L."/>
            <person name="Barry K."/>
            <person name="Choi C."/>
            <person name="Clum A."/>
            <person name="Coughlan A.Y."/>
            <person name="Deshpande S."/>
            <person name="Douglass A.P."/>
            <person name="Hanson S.J."/>
            <person name="Klenk H.-P."/>
            <person name="Labutti K."/>
            <person name="Lapidus A."/>
            <person name="Lindquist E."/>
            <person name="Lipzen A."/>
            <person name="Meier-Kolthoff J.P."/>
            <person name="Ohm R.A."/>
            <person name="Otillar R.P."/>
            <person name="Pangilinan J."/>
            <person name="Peng Y."/>
            <person name="Rokas A."/>
            <person name="Rosa C.A."/>
            <person name="Scheuner C."/>
            <person name="Sibirny A.A."/>
            <person name="Slot J.C."/>
            <person name="Stielow J.B."/>
            <person name="Sun H."/>
            <person name="Kurtzman C.P."/>
            <person name="Blackwell M."/>
            <person name="Grigoriev I.V."/>
            <person name="Jeffries T.W."/>
        </authorList>
    </citation>
    <scope>NUCLEOTIDE SEQUENCE [LARGE SCALE GENOMIC DNA]</scope>
    <source>
        <strain evidence="8">NRRL Y-17324</strain>
    </source>
</reference>
<dbReference type="GO" id="GO:0016020">
    <property type="term" value="C:membrane"/>
    <property type="evidence" value="ECO:0007669"/>
    <property type="project" value="UniProtKB-SubCell"/>
</dbReference>
<dbReference type="SUPFAM" id="SSF103473">
    <property type="entry name" value="MFS general substrate transporter"/>
    <property type="match status" value="1"/>
</dbReference>
<feature type="transmembrane region" description="Helical" evidence="6">
    <location>
        <begin position="175"/>
        <end position="195"/>
    </location>
</feature>
<evidence type="ECO:0000313" key="7">
    <source>
        <dbReference type="EMBL" id="ODV77902.1"/>
    </source>
</evidence>
<keyword evidence="5 6" id="KW-0472">Membrane</keyword>
<comment type="subcellular location">
    <subcellularLocation>
        <location evidence="1">Membrane</location>
        <topology evidence="1">Multi-pass membrane protein</topology>
    </subcellularLocation>
</comment>
<gene>
    <name evidence="7" type="ORF">CANTADRAFT_23020</name>
</gene>
<dbReference type="PANTHER" id="PTHR43791:SF29">
    <property type="entry name" value="MAJOR FACILITATOR SUPERFAMILY (MFS) PROFILE DOMAIN-CONTAINING PROTEIN"/>
    <property type="match status" value="1"/>
</dbReference>
<evidence type="ECO:0000313" key="8">
    <source>
        <dbReference type="Proteomes" id="UP000094285"/>
    </source>
</evidence>
<keyword evidence="8" id="KW-1185">Reference proteome</keyword>
<dbReference type="Proteomes" id="UP000094285">
    <property type="component" value="Unassembled WGS sequence"/>
</dbReference>
<feature type="transmembrane region" description="Helical" evidence="6">
    <location>
        <begin position="383"/>
        <end position="403"/>
    </location>
</feature>
<feature type="transmembrane region" description="Helical" evidence="6">
    <location>
        <begin position="239"/>
        <end position="260"/>
    </location>
</feature>
<keyword evidence="3 6" id="KW-0812">Transmembrane</keyword>
<name>A0A1E4SET3_9ASCO</name>
<proteinExistence type="predicted"/>
<dbReference type="GeneID" id="30981042"/>
<feature type="transmembrane region" description="Helical" evidence="6">
    <location>
        <begin position="359"/>
        <end position="376"/>
    </location>
</feature>
<evidence type="ECO:0000256" key="5">
    <source>
        <dbReference type="ARBA" id="ARBA00023136"/>
    </source>
</evidence>
<evidence type="ECO:0000256" key="6">
    <source>
        <dbReference type="SAM" id="Phobius"/>
    </source>
</evidence>
<dbReference type="Pfam" id="PF07690">
    <property type="entry name" value="MFS_1"/>
    <property type="match status" value="1"/>
</dbReference>
<dbReference type="InterPro" id="IPR036259">
    <property type="entry name" value="MFS_trans_sf"/>
</dbReference>
<feature type="transmembrane region" description="Helical" evidence="6">
    <location>
        <begin position="207"/>
        <end position="227"/>
    </location>
</feature>
<accession>A0A1E4SET3</accession>
<keyword evidence="2" id="KW-0813">Transport</keyword>
<evidence type="ECO:0000256" key="1">
    <source>
        <dbReference type="ARBA" id="ARBA00004141"/>
    </source>
</evidence>
<protein>
    <submittedName>
        <fullName evidence="7">MFS general substrate transporter</fullName>
    </submittedName>
</protein>
<dbReference type="Gene3D" id="1.20.1250.20">
    <property type="entry name" value="MFS general substrate transporter like domains"/>
    <property type="match status" value="2"/>
</dbReference>